<proteinExistence type="predicted"/>
<name>A0AAW1T2V0_9CHLO</name>
<dbReference type="PANTHER" id="PTHR47587">
    <property type="entry name" value="OS05G0103500 PROTEIN"/>
    <property type="match status" value="1"/>
</dbReference>
<dbReference type="EMBL" id="JALJOV010000470">
    <property type="protein sequence ID" value="KAK9863453.1"/>
    <property type="molecule type" value="Genomic_DNA"/>
</dbReference>
<dbReference type="PANTHER" id="PTHR47587:SF2">
    <property type="entry name" value="OS05G0103500 PROTEIN"/>
    <property type="match status" value="1"/>
</dbReference>
<protein>
    <submittedName>
        <fullName evidence="2">Uncharacterized protein</fullName>
    </submittedName>
</protein>
<feature type="region of interest" description="Disordered" evidence="1">
    <location>
        <begin position="1"/>
        <end position="93"/>
    </location>
</feature>
<keyword evidence="3" id="KW-1185">Reference proteome</keyword>
<reference evidence="2 3" key="1">
    <citation type="journal article" date="2024" name="Nat. Commun.">
        <title>Phylogenomics reveals the evolutionary origins of lichenization in chlorophyte algae.</title>
        <authorList>
            <person name="Puginier C."/>
            <person name="Libourel C."/>
            <person name="Otte J."/>
            <person name="Skaloud P."/>
            <person name="Haon M."/>
            <person name="Grisel S."/>
            <person name="Petersen M."/>
            <person name="Berrin J.G."/>
            <person name="Delaux P.M."/>
            <person name="Dal Grande F."/>
            <person name="Keller J."/>
        </authorList>
    </citation>
    <scope>NUCLEOTIDE SEQUENCE [LARGE SCALE GENOMIC DNA]</scope>
    <source>
        <strain evidence="2 3">SAG 2523</strain>
    </source>
</reference>
<organism evidence="2 3">
    <name type="scientific">Apatococcus fuscideae</name>
    <dbReference type="NCBI Taxonomy" id="2026836"/>
    <lineage>
        <taxon>Eukaryota</taxon>
        <taxon>Viridiplantae</taxon>
        <taxon>Chlorophyta</taxon>
        <taxon>core chlorophytes</taxon>
        <taxon>Trebouxiophyceae</taxon>
        <taxon>Chlorellales</taxon>
        <taxon>Chlorellaceae</taxon>
        <taxon>Apatococcus</taxon>
    </lineage>
</organism>
<gene>
    <name evidence="2" type="ORF">WJX84_012093</name>
</gene>
<accession>A0AAW1T2V0</accession>
<dbReference type="AlphaFoldDB" id="A0AAW1T2V0"/>
<evidence type="ECO:0000313" key="3">
    <source>
        <dbReference type="Proteomes" id="UP001485043"/>
    </source>
</evidence>
<evidence type="ECO:0000313" key="2">
    <source>
        <dbReference type="EMBL" id="KAK9863453.1"/>
    </source>
</evidence>
<sequence length="187" mass="21288">MGNSSGKEQDQEPEGPVQSGVRTSASLIRRLANAPDTPDTQYPAGQHSRASHNGEAYQDDGHTGGQSLDHEQGHGKGLPVAHMQEEEPDEHIQHALERSRRVGQLLLRREQDELETVKQYADDLIQNEYRLPQNEAPCSQQRDGCLQCYQDHEQDCWRCKPEVDAYTACVHQMRMQQHKSEHDMKTH</sequence>
<evidence type="ECO:0000256" key="1">
    <source>
        <dbReference type="SAM" id="MobiDB-lite"/>
    </source>
</evidence>
<dbReference type="Proteomes" id="UP001485043">
    <property type="component" value="Unassembled WGS sequence"/>
</dbReference>
<comment type="caution">
    <text evidence="2">The sequence shown here is derived from an EMBL/GenBank/DDBJ whole genome shotgun (WGS) entry which is preliminary data.</text>
</comment>